<feature type="region of interest" description="Disordered" evidence="1">
    <location>
        <begin position="58"/>
        <end position="144"/>
    </location>
</feature>
<protein>
    <submittedName>
        <fullName evidence="2">Uncharacterized protein</fullName>
    </submittedName>
</protein>
<dbReference type="Proteomes" id="UP000240883">
    <property type="component" value="Unassembled WGS sequence"/>
</dbReference>
<dbReference type="OrthoDB" id="4828117at2759"/>
<keyword evidence="3" id="KW-1185">Reference proteome</keyword>
<sequence>MPINWQDKETNDRLLAAIIAANDMSINCKEVARYFGPDATYNAIENFLRKPKKLAQQLKKEASAAGFSGPAKSPVRPRNPSTPNTPKSAAGTPAKAKSTLSKKGTAGGGGVMSGRVGKAGSKKSTTKIKEEIKDEGHGVLNDEVNDEVNDGLDEIQTDTFLNGEVQDVI</sequence>
<name>A0A2T2N331_CORCC</name>
<evidence type="ECO:0000313" key="3">
    <source>
        <dbReference type="Proteomes" id="UP000240883"/>
    </source>
</evidence>
<dbReference type="EMBL" id="KZ678152">
    <property type="protein sequence ID" value="PSN59814.1"/>
    <property type="molecule type" value="Genomic_DNA"/>
</dbReference>
<organism evidence="2 3">
    <name type="scientific">Corynespora cassiicola Philippines</name>
    <dbReference type="NCBI Taxonomy" id="1448308"/>
    <lineage>
        <taxon>Eukaryota</taxon>
        <taxon>Fungi</taxon>
        <taxon>Dikarya</taxon>
        <taxon>Ascomycota</taxon>
        <taxon>Pezizomycotina</taxon>
        <taxon>Dothideomycetes</taxon>
        <taxon>Pleosporomycetidae</taxon>
        <taxon>Pleosporales</taxon>
        <taxon>Corynesporascaceae</taxon>
        <taxon>Corynespora</taxon>
    </lineage>
</organism>
<evidence type="ECO:0000256" key="1">
    <source>
        <dbReference type="SAM" id="MobiDB-lite"/>
    </source>
</evidence>
<feature type="compositionally biased region" description="Basic and acidic residues" evidence="1">
    <location>
        <begin position="127"/>
        <end position="137"/>
    </location>
</feature>
<proteinExistence type="predicted"/>
<dbReference type="AlphaFoldDB" id="A0A2T2N331"/>
<gene>
    <name evidence="2" type="ORF">BS50DRAFT_656421</name>
</gene>
<dbReference type="STRING" id="1448308.A0A2T2N331"/>
<evidence type="ECO:0000313" key="2">
    <source>
        <dbReference type="EMBL" id="PSN59814.1"/>
    </source>
</evidence>
<reference evidence="2 3" key="1">
    <citation type="journal article" date="2018" name="Front. Microbiol.">
        <title>Genome-Wide Analysis of Corynespora cassiicola Leaf Fall Disease Putative Effectors.</title>
        <authorList>
            <person name="Lopez D."/>
            <person name="Ribeiro S."/>
            <person name="Label P."/>
            <person name="Fumanal B."/>
            <person name="Venisse J.S."/>
            <person name="Kohler A."/>
            <person name="de Oliveira R.R."/>
            <person name="Labutti K."/>
            <person name="Lipzen A."/>
            <person name="Lail K."/>
            <person name="Bauer D."/>
            <person name="Ohm R.A."/>
            <person name="Barry K.W."/>
            <person name="Spatafora J."/>
            <person name="Grigoriev I.V."/>
            <person name="Martin F.M."/>
            <person name="Pujade-Renaud V."/>
        </authorList>
    </citation>
    <scope>NUCLEOTIDE SEQUENCE [LARGE SCALE GENOMIC DNA]</scope>
    <source>
        <strain evidence="2 3">Philippines</strain>
    </source>
</reference>
<accession>A0A2T2N331</accession>